<evidence type="ECO:0000313" key="2">
    <source>
        <dbReference type="EMBL" id="MBL0405027.1"/>
    </source>
</evidence>
<dbReference type="EMBL" id="JAEQMY010000017">
    <property type="protein sequence ID" value="MBL0405027.1"/>
    <property type="molecule type" value="Genomic_DNA"/>
</dbReference>
<feature type="region of interest" description="Disordered" evidence="1">
    <location>
        <begin position="114"/>
        <end position="150"/>
    </location>
</feature>
<sequence>MFRTPVALTGLAGVLFFAGSFVPASFSIASLAQSEALVHDAAPQAATAKGDRVARAVPADSLATVSTVELVGVSQATVILRDRDGRVLYRSDPQSGVTTFARNTDLPVITLKEEAHRPVAQHPVRRQEGNEAPQEQKQKRRNPVGCVGDVSPLAKASANRMPSLCLAQLPQSLS</sequence>
<keyword evidence="3" id="KW-1185">Reference proteome</keyword>
<proteinExistence type="predicted"/>
<feature type="compositionally biased region" description="Basic and acidic residues" evidence="1">
    <location>
        <begin position="125"/>
        <end position="137"/>
    </location>
</feature>
<protein>
    <submittedName>
        <fullName evidence="2">Uncharacterized protein</fullName>
    </submittedName>
</protein>
<accession>A0A936ZDB4</accession>
<dbReference type="AlphaFoldDB" id="A0A936ZDB4"/>
<evidence type="ECO:0000256" key="1">
    <source>
        <dbReference type="SAM" id="MobiDB-lite"/>
    </source>
</evidence>
<name>A0A936ZDB4_9HYPH</name>
<dbReference type="RefSeq" id="WP_202060313.1">
    <property type="nucleotide sequence ID" value="NZ_JAEQMY010000017.1"/>
</dbReference>
<comment type="caution">
    <text evidence="2">The sequence shown here is derived from an EMBL/GenBank/DDBJ whole genome shotgun (WGS) entry which is preliminary data.</text>
</comment>
<gene>
    <name evidence="2" type="ORF">JKG68_13705</name>
</gene>
<evidence type="ECO:0000313" key="3">
    <source>
        <dbReference type="Proteomes" id="UP000605848"/>
    </source>
</evidence>
<organism evidence="2 3">
    <name type="scientific">Microvirga aerilata</name>
    <dbReference type="NCBI Taxonomy" id="670292"/>
    <lineage>
        <taxon>Bacteria</taxon>
        <taxon>Pseudomonadati</taxon>
        <taxon>Pseudomonadota</taxon>
        <taxon>Alphaproteobacteria</taxon>
        <taxon>Hyphomicrobiales</taxon>
        <taxon>Methylobacteriaceae</taxon>
        <taxon>Microvirga</taxon>
    </lineage>
</organism>
<reference evidence="2" key="1">
    <citation type="submission" date="2021-01" db="EMBL/GenBank/DDBJ databases">
        <title>Microvirga sp.</title>
        <authorList>
            <person name="Kim M.K."/>
        </authorList>
    </citation>
    <scope>NUCLEOTIDE SEQUENCE</scope>
    <source>
        <strain evidence="2">5420S-16</strain>
    </source>
</reference>
<dbReference type="Proteomes" id="UP000605848">
    <property type="component" value="Unassembled WGS sequence"/>
</dbReference>